<evidence type="ECO:0000313" key="1">
    <source>
        <dbReference type="EMBL" id="SKA70277.1"/>
    </source>
</evidence>
<reference evidence="2" key="1">
    <citation type="submission" date="2017-02" db="EMBL/GenBank/DDBJ databases">
        <authorList>
            <person name="Varghese N."/>
            <person name="Submissions S."/>
        </authorList>
    </citation>
    <scope>NUCLEOTIDE SEQUENCE [LARGE SCALE GENOMIC DNA]</scope>
    <source>
        <strain evidence="2">DSM 3072</strain>
    </source>
</reference>
<protein>
    <recommendedName>
        <fullName evidence="3">Entry exclusion lipoprotein TrbK</fullName>
    </recommendedName>
</protein>
<proteinExistence type="predicted"/>
<sequence length="127" mass="14637">MKSSFRMFFLISSALVSMTLTGCGENSAKLEPNNWYCRPDKSLVGYSASPGARLQRLELEHKIDDAQKFRDKCEALKLGYYSDEYSTLKKEEIQVLTDKEQLKTNAEKRKMLLAKWQEEAGVNPKEY</sequence>
<evidence type="ECO:0000313" key="2">
    <source>
        <dbReference type="Proteomes" id="UP000242432"/>
    </source>
</evidence>
<name>A0A1T4VZA8_9GAMM</name>
<dbReference type="EMBL" id="FUXX01000069">
    <property type="protein sequence ID" value="SKA70277.1"/>
    <property type="molecule type" value="Genomic_DNA"/>
</dbReference>
<gene>
    <name evidence="1" type="ORF">SAMN02745213_02313</name>
</gene>
<dbReference type="RefSeq" id="WP_143675682.1">
    <property type="nucleotide sequence ID" value="NZ_FUXX01000069.1"/>
</dbReference>
<dbReference type="PROSITE" id="PS51257">
    <property type="entry name" value="PROKAR_LIPOPROTEIN"/>
    <property type="match status" value="1"/>
</dbReference>
<dbReference type="Proteomes" id="UP000242432">
    <property type="component" value="Unassembled WGS sequence"/>
</dbReference>
<dbReference type="AlphaFoldDB" id="A0A1T4VZA8"/>
<keyword evidence="2" id="KW-1185">Reference proteome</keyword>
<accession>A0A1T4VZA8</accession>
<evidence type="ECO:0008006" key="3">
    <source>
        <dbReference type="Google" id="ProtNLM"/>
    </source>
</evidence>
<organism evidence="1 2">
    <name type="scientific">Succinivibrio dextrinosolvens DSM 3072</name>
    <dbReference type="NCBI Taxonomy" id="1123324"/>
    <lineage>
        <taxon>Bacteria</taxon>
        <taxon>Pseudomonadati</taxon>
        <taxon>Pseudomonadota</taxon>
        <taxon>Gammaproteobacteria</taxon>
        <taxon>Aeromonadales</taxon>
        <taxon>Succinivibrionaceae</taxon>
        <taxon>Succinivibrio</taxon>
    </lineage>
</organism>